<name>A0A8J6H0D4_TENMO</name>
<feature type="compositionally biased region" description="Basic and acidic residues" evidence="1">
    <location>
        <begin position="1161"/>
        <end position="1184"/>
    </location>
</feature>
<keyword evidence="3" id="KW-1185">Reference proteome</keyword>
<reference evidence="2" key="2">
    <citation type="submission" date="2021-08" db="EMBL/GenBank/DDBJ databases">
        <authorList>
            <person name="Eriksson T."/>
        </authorList>
    </citation>
    <scope>NUCLEOTIDE SEQUENCE</scope>
    <source>
        <strain evidence="2">Stoneville</strain>
        <tissue evidence="2">Whole head</tissue>
    </source>
</reference>
<dbReference type="EMBL" id="JABDTM020028141">
    <property type="protein sequence ID" value="KAH0809440.1"/>
    <property type="molecule type" value="Genomic_DNA"/>
</dbReference>
<feature type="region of interest" description="Disordered" evidence="1">
    <location>
        <begin position="368"/>
        <end position="388"/>
    </location>
</feature>
<feature type="region of interest" description="Disordered" evidence="1">
    <location>
        <begin position="1044"/>
        <end position="1070"/>
    </location>
</feature>
<comment type="caution">
    <text evidence="2">The sequence shown here is derived from an EMBL/GenBank/DDBJ whole genome shotgun (WGS) entry which is preliminary data.</text>
</comment>
<feature type="compositionally biased region" description="Polar residues" evidence="1">
    <location>
        <begin position="1494"/>
        <end position="1504"/>
    </location>
</feature>
<feature type="region of interest" description="Disordered" evidence="1">
    <location>
        <begin position="151"/>
        <end position="177"/>
    </location>
</feature>
<gene>
    <name evidence="2" type="ORF">GEV33_013352</name>
</gene>
<feature type="region of interest" description="Disordered" evidence="1">
    <location>
        <begin position="1490"/>
        <end position="1563"/>
    </location>
</feature>
<proteinExistence type="predicted"/>
<evidence type="ECO:0000313" key="3">
    <source>
        <dbReference type="Proteomes" id="UP000719412"/>
    </source>
</evidence>
<reference evidence="2" key="1">
    <citation type="journal article" date="2020" name="J Insects Food Feed">
        <title>The yellow mealworm (Tenebrio molitor) genome: a resource for the emerging insects as food and feed industry.</title>
        <authorList>
            <person name="Eriksson T."/>
            <person name="Andere A."/>
            <person name="Kelstrup H."/>
            <person name="Emery V."/>
            <person name="Picard C."/>
        </authorList>
    </citation>
    <scope>NUCLEOTIDE SEQUENCE</scope>
    <source>
        <strain evidence="2">Stoneville</strain>
        <tissue evidence="2">Whole head</tissue>
    </source>
</reference>
<sequence>MFDQYMHLVNLLEQRVVEKKIKSLITWLPSVSSRHMNNEIYKAKEMVKKRQPKDIQIKLKKQAVYDQWATLPNRYALHSATWRLRCVTFIAGRSRRTSICRTGRLLFLDGFITVKPDTSATLETTVTVEVQSAQTATKGTASHCENRRLLADAPQTKRDRGATRPLHPELRTSRSREKARVNTTCVLRGEDDGWIFPTTYPTGGGASGRIGGGTLYAGNIWALGGFSKSMVSSHSHYNAVRTLPHEEYHRTAVPFCRLCRADRRHDPPHHMLARLTLHAGSDSTRFEGLHRGPRCVTHPSLRKARGRGDIDEFKSTRLPNWTFTSLHPLNKGVSESRGQRRRGQWIPVQGHYQCTPLDGHRAHLRPEHRRRQVGLSQKRGGRRPRSSMNVGNVETVAVSTATELEIKRCSTINRRIKQDRLLRQEVHEWRFAFEAWVELLAEQRSKLLAGICANTLLVWTASREDFLRSVDDLRLCKCASKEMRISNVALKEAFVGTGCFHGETLQRLTAALNHHLSNEHVPLLLGFHRINLGRVANSISNSGDEEMMFTRKIEFFQIISNRIIRIPRVPRDSLSQDGGGCALGQRKHAKYRADPCNKRLGVKPAPPNILRRHVGAVTYPARSVLVAGNPECSPSDQICHSKLSISTTHETATISSQKMWHDYAPLELGSCQLHETLTPTRLNISQRISDRTTNATPKIFANDVTYKPILRICKIVTSDARGSSKICLTSPRGRAAEAFHSLFSHTDGKFGMGAVRMGAEGRSGGTGVRTRDLSNAKWRARRLATVLGCGLYKRKTLLPQFYGSGNTGNAPLLRFPCLILLLASETCQSPGFGSFVIGVARELPGNLTTGALRIALQNYCQNMYGKITLATGPAAHTRSLPPIPWDPRPVQIPNLIVFVRRTISDSDRVSEVCPDLQMAIRPGGRNVYVQIIVSLLLKAHLFGFGRAGNSNTIHPTNPHSLHEVLRDLQTKLATSSGSRRGVSARRAAAAASGGLTGMINIDGNDCISSMVINRPCEPRIPDRSCKPHVDINQLNKQLDVLRKPGIRNGMNSSYRRPTDKDNRIRRRGQRKRRLGYLRWSSTRAQLPEYSREVNTNMESCMELRPDIRDAQLIQKIKSGSASCDGELWRDVCPTAEEECACDKPVAGAEDVRIQGHVGLPRTEEKIHDGAESPDQRRTKEPKRDELVRNVPPVLRNHVKRPDPTTMKRRFIHYGKNVFGEASARIDESITRPVLLTQLQRATPSRTKTNWSGVVGLHRYRLQRGMVAAAVDRATDWANFRVFAGDGRNRKLGIFEKFGSQLSIKADQAAITPFGMGQLMPPTTNLILVNTEVNTACAPPLDRRSSSGLRFPSKSLQDSCSGCYQLRKSRHVPSDVKERKTSRVAHLTVEKLRRSLTCDKLIKEQQEYLYRVKSIASRTHVLASSPEKISMDASPELKISSGLNWSKKVPRFDEQDPLSGRWVENKPTVNLNTWDVEGVLRWYRRESVSAPVPEQQCQESPPHQRNQSHDHSKVKGSVLWQEQAGESAAGQENCVRKHRQHRSSRAGEAGASAEKEDANAGAHADSGCIRATCGLTGEEGETRQPQEPLMQSVGTVREPAVVPEYPKNRSTDRHSPTKYFTCAKASRALRHNTAGIPWHCRGCWMVAALPREMHTLRTEKPPDVEPQQSSERLQVIWFWFLCASEGRAARGRARNPRLRISLQWQNPRAADNFYIPSRPRADVNDHRCSSQEDEFVAKALNRNLSIMKGNKER</sequence>
<feature type="region of interest" description="Disordered" evidence="1">
    <location>
        <begin position="1156"/>
        <end position="1184"/>
    </location>
</feature>
<dbReference type="Proteomes" id="UP000719412">
    <property type="component" value="Unassembled WGS sequence"/>
</dbReference>
<evidence type="ECO:0000256" key="1">
    <source>
        <dbReference type="SAM" id="MobiDB-lite"/>
    </source>
</evidence>
<organism evidence="2 3">
    <name type="scientific">Tenebrio molitor</name>
    <name type="common">Yellow mealworm beetle</name>
    <dbReference type="NCBI Taxonomy" id="7067"/>
    <lineage>
        <taxon>Eukaryota</taxon>
        <taxon>Metazoa</taxon>
        <taxon>Ecdysozoa</taxon>
        <taxon>Arthropoda</taxon>
        <taxon>Hexapoda</taxon>
        <taxon>Insecta</taxon>
        <taxon>Pterygota</taxon>
        <taxon>Neoptera</taxon>
        <taxon>Endopterygota</taxon>
        <taxon>Coleoptera</taxon>
        <taxon>Polyphaga</taxon>
        <taxon>Cucujiformia</taxon>
        <taxon>Tenebrionidae</taxon>
        <taxon>Tenebrio</taxon>
    </lineage>
</organism>
<accession>A0A8J6H0D4</accession>
<protein>
    <submittedName>
        <fullName evidence="2">Uncharacterized protein</fullName>
    </submittedName>
</protein>
<evidence type="ECO:0000313" key="2">
    <source>
        <dbReference type="EMBL" id="KAH0809440.1"/>
    </source>
</evidence>